<dbReference type="CDD" id="cd02021">
    <property type="entry name" value="GntK"/>
    <property type="match status" value="1"/>
</dbReference>
<dbReference type="PANTHER" id="PTHR43442:SF3">
    <property type="entry name" value="GLUCONOKINASE-RELATED"/>
    <property type="match status" value="1"/>
</dbReference>
<sequence length="186" mass="21225">MVSQVIVLGGTAGTGKTSIAEVLVDDMKKRKEYEGVEYIEGDSLHPQANIEKMAHGHPLTDEDRWDWLKKVSLTSSESASKHKGLCIVTCSSLKKKYRDLIRETSPGTVFYFVILYGSMELIAERLVERKGHYMKVDMLQSQFDDLELPKDDEPNCHIQYLDNKDFRKINEETLEAVVSMLHKDSN</sequence>
<feature type="domain" description="APS kinase" evidence="10">
    <location>
        <begin position="4"/>
        <end position="135"/>
    </location>
</feature>
<dbReference type="UniPathway" id="UPA00792"/>
<comment type="pathway">
    <text evidence="1 9">Carbohydrate acid metabolism; D-gluconate degradation.</text>
</comment>
<comment type="catalytic activity">
    <reaction evidence="8 9">
        <text>D-gluconate + ATP = 6-phospho-D-gluconate + ADP + H(+)</text>
        <dbReference type="Rhea" id="RHEA:19433"/>
        <dbReference type="ChEBI" id="CHEBI:15378"/>
        <dbReference type="ChEBI" id="CHEBI:18391"/>
        <dbReference type="ChEBI" id="CHEBI:30616"/>
        <dbReference type="ChEBI" id="CHEBI:58759"/>
        <dbReference type="ChEBI" id="CHEBI:456216"/>
        <dbReference type="EC" id="2.7.1.12"/>
    </reaction>
</comment>
<evidence type="ECO:0000256" key="8">
    <source>
        <dbReference type="ARBA" id="ARBA00048090"/>
    </source>
</evidence>
<dbReference type="Proteomes" id="UP000005666">
    <property type="component" value="Chromosome 12"/>
</dbReference>
<keyword evidence="6 9" id="KW-0418">Kinase</keyword>
<evidence type="ECO:0000313" key="12">
    <source>
        <dbReference type="Proteomes" id="UP000005666"/>
    </source>
</evidence>
<reference evidence="11 12" key="1">
    <citation type="journal article" date="2011" name="Proc. Natl. Acad. Sci. U.S.A.">
        <title>Evolutionary erosion of yeast sex chromosomes by mating-type switching accidents.</title>
        <authorList>
            <person name="Gordon J.L."/>
            <person name="Armisen D."/>
            <person name="Proux-Wera E."/>
            <person name="Oheigeartaigh S.S."/>
            <person name="Byrne K.P."/>
            <person name="Wolfe K.H."/>
        </authorList>
    </citation>
    <scope>NUCLEOTIDE SEQUENCE [LARGE SCALE GENOMIC DNA]</scope>
    <source>
        <strain evidence="12">ATCC 24235 / CBS 4417 / NBRC 1672 / NRRL Y-8282 / UCD 70-5</strain>
    </source>
</reference>
<dbReference type="GeneID" id="11531620"/>
<dbReference type="InterPro" id="IPR006001">
    <property type="entry name" value="Therm_gnt_kin"/>
</dbReference>
<evidence type="ECO:0000256" key="9">
    <source>
        <dbReference type="RuleBase" id="RU363066"/>
    </source>
</evidence>
<evidence type="ECO:0000256" key="3">
    <source>
        <dbReference type="ARBA" id="ARBA00012054"/>
    </source>
</evidence>
<evidence type="ECO:0000256" key="5">
    <source>
        <dbReference type="ARBA" id="ARBA00022741"/>
    </source>
</evidence>
<comment type="similarity">
    <text evidence="2 9">Belongs to the gluconokinase GntK/GntV family.</text>
</comment>
<proteinExistence type="inferred from homology"/>
<evidence type="ECO:0000256" key="2">
    <source>
        <dbReference type="ARBA" id="ARBA00008420"/>
    </source>
</evidence>
<dbReference type="SUPFAM" id="SSF52540">
    <property type="entry name" value="P-loop containing nucleoside triphosphate hydrolases"/>
    <property type="match status" value="1"/>
</dbReference>
<keyword evidence="7 9" id="KW-0067">ATP-binding</keyword>
<organism evidence="11 12">
    <name type="scientific">Tetrapisispora phaffii (strain ATCC 24235 / CBS 4417 / NBRC 1672 / NRRL Y-8282 / UCD 70-5)</name>
    <name type="common">Yeast</name>
    <name type="synonym">Fabospora phaffii</name>
    <dbReference type="NCBI Taxonomy" id="1071381"/>
    <lineage>
        <taxon>Eukaryota</taxon>
        <taxon>Fungi</taxon>
        <taxon>Dikarya</taxon>
        <taxon>Ascomycota</taxon>
        <taxon>Saccharomycotina</taxon>
        <taxon>Saccharomycetes</taxon>
        <taxon>Saccharomycetales</taxon>
        <taxon>Saccharomycetaceae</taxon>
        <taxon>Tetrapisispora</taxon>
    </lineage>
</organism>
<dbReference type="InterPro" id="IPR027417">
    <property type="entry name" value="P-loop_NTPase"/>
</dbReference>
<dbReference type="EC" id="2.7.1.12" evidence="3 9"/>
<evidence type="ECO:0000256" key="6">
    <source>
        <dbReference type="ARBA" id="ARBA00022777"/>
    </source>
</evidence>
<name>G8C004_TETPH</name>
<evidence type="ECO:0000256" key="4">
    <source>
        <dbReference type="ARBA" id="ARBA00022679"/>
    </source>
</evidence>
<gene>
    <name evidence="11" type="primary">TPHA0L01250</name>
    <name evidence="11" type="ordered locus">TPHA_0L01250</name>
</gene>
<evidence type="ECO:0000259" key="10">
    <source>
        <dbReference type="Pfam" id="PF01583"/>
    </source>
</evidence>
<evidence type="ECO:0000256" key="1">
    <source>
        <dbReference type="ARBA" id="ARBA00004875"/>
    </source>
</evidence>
<dbReference type="RefSeq" id="XP_003687916.1">
    <property type="nucleotide sequence ID" value="XM_003687868.1"/>
</dbReference>
<dbReference type="GO" id="GO:0046316">
    <property type="term" value="F:gluconokinase activity"/>
    <property type="evidence" value="ECO:0007669"/>
    <property type="project" value="UniProtKB-EC"/>
</dbReference>
<dbReference type="OrthoDB" id="275177at2759"/>
<dbReference type="STRING" id="1071381.G8C004"/>
<dbReference type="OMA" id="YEGDDYH"/>
<evidence type="ECO:0000256" key="7">
    <source>
        <dbReference type="ARBA" id="ARBA00022840"/>
    </source>
</evidence>
<dbReference type="InterPro" id="IPR059117">
    <property type="entry name" value="APS_kinase_dom"/>
</dbReference>
<dbReference type="AlphaFoldDB" id="G8C004"/>
<dbReference type="GO" id="GO:0005524">
    <property type="term" value="F:ATP binding"/>
    <property type="evidence" value="ECO:0007669"/>
    <property type="project" value="UniProtKB-KW"/>
</dbReference>
<dbReference type="NCBIfam" id="TIGR01313">
    <property type="entry name" value="therm_gnt_kin"/>
    <property type="match status" value="1"/>
</dbReference>
<dbReference type="GO" id="GO:0005737">
    <property type="term" value="C:cytoplasm"/>
    <property type="evidence" value="ECO:0007669"/>
    <property type="project" value="TreeGrafter"/>
</dbReference>
<dbReference type="PANTHER" id="PTHR43442">
    <property type="entry name" value="GLUCONOKINASE-RELATED"/>
    <property type="match status" value="1"/>
</dbReference>
<protein>
    <recommendedName>
        <fullName evidence="3 9">Gluconokinase</fullName>
        <ecNumber evidence="3 9">2.7.1.12</ecNumber>
    </recommendedName>
</protein>
<accession>G8C004</accession>
<keyword evidence="4 9" id="KW-0808">Transferase</keyword>
<dbReference type="Pfam" id="PF01583">
    <property type="entry name" value="APS_kinase"/>
    <property type="match status" value="1"/>
</dbReference>
<keyword evidence="12" id="KW-1185">Reference proteome</keyword>
<dbReference type="KEGG" id="tpf:TPHA_0L01250"/>
<dbReference type="Gene3D" id="3.40.50.300">
    <property type="entry name" value="P-loop containing nucleotide triphosphate hydrolases"/>
    <property type="match status" value="1"/>
</dbReference>
<keyword evidence="5 9" id="KW-0547">Nucleotide-binding</keyword>
<dbReference type="HOGENOM" id="CLU_077168_5_0_1"/>
<dbReference type="eggNOG" id="KOG3354">
    <property type="taxonomic scope" value="Eukaryota"/>
</dbReference>
<dbReference type="GO" id="GO:0005975">
    <property type="term" value="P:carbohydrate metabolic process"/>
    <property type="evidence" value="ECO:0007669"/>
    <property type="project" value="InterPro"/>
</dbReference>
<dbReference type="EMBL" id="HE612867">
    <property type="protein sequence ID" value="CCE65482.1"/>
    <property type="molecule type" value="Genomic_DNA"/>
</dbReference>
<evidence type="ECO:0000313" key="11">
    <source>
        <dbReference type="EMBL" id="CCE65482.1"/>
    </source>
</evidence>